<dbReference type="InterPro" id="IPR000292">
    <property type="entry name" value="For/NO2_transpt"/>
</dbReference>
<dbReference type="EMBL" id="KV454477">
    <property type="protein sequence ID" value="ODV62537.1"/>
    <property type="molecule type" value="Genomic_DNA"/>
</dbReference>
<proteinExistence type="inferred from homology"/>
<organism evidence="7 8">
    <name type="scientific">Ascoidea rubescens DSM 1968</name>
    <dbReference type="NCBI Taxonomy" id="1344418"/>
    <lineage>
        <taxon>Eukaryota</taxon>
        <taxon>Fungi</taxon>
        <taxon>Dikarya</taxon>
        <taxon>Ascomycota</taxon>
        <taxon>Saccharomycotina</taxon>
        <taxon>Saccharomycetes</taxon>
        <taxon>Ascoideaceae</taxon>
        <taxon>Ascoidea</taxon>
    </lineage>
</organism>
<dbReference type="Pfam" id="PF01226">
    <property type="entry name" value="Form_Nir_trans"/>
    <property type="match status" value="1"/>
</dbReference>
<sequence>MSGDTYYLSPHEAALALVATAMKKSRMKLITLIISSIIGGALFSTGGMLHLMVQSNNAELYKENPGMVHLMQGLVYPIGLFYVVLMGVDLFNSNILFFSVGLLRKAISVIDLVISLGVSWVFNLVSNLFICFFICKLSKVTSSEMMIAGSIQILEDKISSSFGENLIKGIAGNFYVSIAIYLQIMCKPIHVRLMMMVLPVFTFVSMGFTHSVADMFLCPMGLFNYYYYYYNKDEDGDGNEMVDYSVKIQKYVVNVLISGSIGNIIGGVVFGLLIPFYLHLYVVERDSESLELPKFEMKDEQPELGVDSRVVRMASNGEKDDYSVMRLNTRRSMHGSSNLTRSPTGVFPVYGMGEPLARERTIASAFFKRDE</sequence>
<evidence type="ECO:0000256" key="1">
    <source>
        <dbReference type="ARBA" id="ARBA00004141"/>
    </source>
</evidence>
<comment type="subcellular location">
    <subcellularLocation>
        <location evidence="1">Membrane</location>
        <topology evidence="1">Multi-pass membrane protein</topology>
    </subcellularLocation>
</comment>
<evidence type="ECO:0000256" key="2">
    <source>
        <dbReference type="ARBA" id="ARBA00022692"/>
    </source>
</evidence>
<evidence type="ECO:0008006" key="9">
    <source>
        <dbReference type="Google" id="ProtNLM"/>
    </source>
</evidence>
<reference evidence="8" key="1">
    <citation type="submission" date="2016-05" db="EMBL/GenBank/DDBJ databases">
        <title>Comparative genomics of biotechnologically important yeasts.</title>
        <authorList>
            <consortium name="DOE Joint Genome Institute"/>
            <person name="Riley R."/>
            <person name="Haridas S."/>
            <person name="Wolfe K.H."/>
            <person name="Lopes M.R."/>
            <person name="Hittinger C.T."/>
            <person name="Goker M."/>
            <person name="Salamov A."/>
            <person name="Wisecaver J."/>
            <person name="Long T.M."/>
            <person name="Aerts A.L."/>
            <person name="Barry K."/>
            <person name="Choi C."/>
            <person name="Clum A."/>
            <person name="Coughlan A.Y."/>
            <person name="Deshpande S."/>
            <person name="Douglass A.P."/>
            <person name="Hanson S.J."/>
            <person name="Klenk H.-P."/>
            <person name="Labutti K."/>
            <person name="Lapidus A."/>
            <person name="Lindquist E."/>
            <person name="Lipzen A."/>
            <person name="Meier-Kolthoff J.P."/>
            <person name="Ohm R.A."/>
            <person name="Otillar R.P."/>
            <person name="Pangilinan J."/>
            <person name="Peng Y."/>
            <person name="Rokas A."/>
            <person name="Rosa C.A."/>
            <person name="Scheuner C."/>
            <person name="Sibirny A.A."/>
            <person name="Slot J.C."/>
            <person name="Stielow J.B."/>
            <person name="Sun H."/>
            <person name="Kurtzman C.P."/>
            <person name="Blackwell M."/>
            <person name="Grigoriev I.V."/>
            <person name="Jeffries T.W."/>
        </authorList>
    </citation>
    <scope>NUCLEOTIDE SEQUENCE [LARGE SCALE GENOMIC DNA]</scope>
    <source>
        <strain evidence="8">DSM 1968</strain>
    </source>
</reference>
<comment type="similarity">
    <text evidence="5">Belongs to the FNT transporter (TC 1.A.16) family.</text>
</comment>
<feature type="transmembrane region" description="Helical" evidence="6">
    <location>
        <begin position="29"/>
        <end position="53"/>
    </location>
</feature>
<dbReference type="OrthoDB" id="4829at2759"/>
<dbReference type="Proteomes" id="UP000095038">
    <property type="component" value="Unassembled WGS sequence"/>
</dbReference>
<dbReference type="Gene3D" id="1.20.1080.10">
    <property type="entry name" value="Glycerol uptake facilitator protein"/>
    <property type="match status" value="1"/>
</dbReference>
<dbReference type="GO" id="GO:2001225">
    <property type="term" value="P:regulation of chloride transport"/>
    <property type="evidence" value="ECO:0007669"/>
    <property type="project" value="EnsemblFungi"/>
</dbReference>
<dbReference type="InParanoid" id="A0A1D2VLU8"/>
<feature type="transmembrane region" description="Helical" evidence="6">
    <location>
        <begin position="73"/>
        <end position="97"/>
    </location>
</feature>
<feature type="transmembrane region" description="Helical" evidence="6">
    <location>
        <begin position="196"/>
        <end position="222"/>
    </location>
</feature>
<evidence type="ECO:0000313" key="8">
    <source>
        <dbReference type="Proteomes" id="UP000095038"/>
    </source>
</evidence>
<accession>A0A1D2VLU8</accession>
<feature type="transmembrane region" description="Helical" evidence="6">
    <location>
        <begin position="109"/>
        <end position="135"/>
    </location>
</feature>
<dbReference type="InterPro" id="IPR023271">
    <property type="entry name" value="Aquaporin-like"/>
</dbReference>
<keyword evidence="4 6" id="KW-0472">Membrane</keyword>
<protein>
    <recommendedName>
        <fullName evidence="9">Formate/nitrite transporter</fullName>
    </recommendedName>
</protein>
<dbReference type="GO" id="GO:0015707">
    <property type="term" value="P:nitrite transport"/>
    <property type="evidence" value="ECO:0007669"/>
    <property type="project" value="TreeGrafter"/>
</dbReference>
<dbReference type="FunCoup" id="A0A1D2VLU8">
    <property type="interactions" value="12"/>
</dbReference>
<dbReference type="GO" id="GO:0006821">
    <property type="term" value="P:chloride transport"/>
    <property type="evidence" value="ECO:0007669"/>
    <property type="project" value="EnsemblFungi"/>
</dbReference>
<dbReference type="GO" id="GO:0015513">
    <property type="term" value="F:high-affinity secondary active nitrite transmembrane transporter activity"/>
    <property type="evidence" value="ECO:0007669"/>
    <property type="project" value="TreeGrafter"/>
</dbReference>
<feature type="transmembrane region" description="Helical" evidence="6">
    <location>
        <begin position="251"/>
        <end position="278"/>
    </location>
</feature>
<dbReference type="AlphaFoldDB" id="A0A1D2VLU8"/>
<evidence type="ECO:0000256" key="3">
    <source>
        <dbReference type="ARBA" id="ARBA00022989"/>
    </source>
</evidence>
<keyword evidence="3 6" id="KW-1133">Transmembrane helix</keyword>
<keyword evidence="2 6" id="KW-0812">Transmembrane</keyword>
<evidence type="ECO:0000256" key="4">
    <source>
        <dbReference type="ARBA" id="ARBA00023136"/>
    </source>
</evidence>
<evidence type="ECO:0000256" key="6">
    <source>
        <dbReference type="SAM" id="Phobius"/>
    </source>
</evidence>
<dbReference type="PANTHER" id="PTHR30520">
    <property type="entry name" value="FORMATE TRANSPORTER-RELATED"/>
    <property type="match status" value="1"/>
</dbReference>
<gene>
    <name evidence="7" type="ORF">ASCRUDRAFT_25044</name>
</gene>
<dbReference type="GO" id="GO:0140299">
    <property type="term" value="F:molecular sensor activity"/>
    <property type="evidence" value="ECO:0007669"/>
    <property type="project" value="EnsemblFungi"/>
</dbReference>
<dbReference type="GO" id="GO:0005886">
    <property type="term" value="C:plasma membrane"/>
    <property type="evidence" value="ECO:0007669"/>
    <property type="project" value="TreeGrafter"/>
</dbReference>
<dbReference type="GeneID" id="30963519"/>
<dbReference type="STRING" id="1344418.A0A1D2VLU8"/>
<evidence type="ECO:0000313" key="7">
    <source>
        <dbReference type="EMBL" id="ODV62537.1"/>
    </source>
</evidence>
<name>A0A1D2VLU8_9ASCO</name>
<evidence type="ECO:0000256" key="5">
    <source>
        <dbReference type="ARBA" id="ARBA00049660"/>
    </source>
</evidence>
<keyword evidence="8" id="KW-1185">Reference proteome</keyword>
<dbReference type="PANTHER" id="PTHR30520:SF6">
    <property type="entry name" value="FORMATE_NITRATE FAMILY TRANSPORTER (EUROFUNG)"/>
    <property type="match status" value="1"/>
</dbReference>
<feature type="non-terminal residue" evidence="7">
    <location>
        <position position="371"/>
    </location>
</feature>
<dbReference type="RefSeq" id="XP_020048844.1">
    <property type="nucleotide sequence ID" value="XM_020189883.1"/>
</dbReference>